<dbReference type="PANTHER" id="PTHR46825">
    <property type="entry name" value="D-ALANYL-D-ALANINE-CARBOXYPEPTIDASE/ENDOPEPTIDASE AMPH"/>
    <property type="match status" value="1"/>
</dbReference>
<dbReference type="InterPro" id="IPR050491">
    <property type="entry name" value="AmpC-like"/>
</dbReference>
<evidence type="ECO:0000313" key="2">
    <source>
        <dbReference type="EMBL" id="KAK7505339.1"/>
    </source>
</evidence>
<gene>
    <name evidence="2" type="ORF">BaRGS_00003501</name>
</gene>
<dbReference type="Pfam" id="PF00144">
    <property type="entry name" value="Beta-lactamase"/>
    <property type="match status" value="1"/>
</dbReference>
<dbReference type="SUPFAM" id="SSF56601">
    <property type="entry name" value="beta-lactamase/transpeptidase-like"/>
    <property type="match status" value="1"/>
</dbReference>
<dbReference type="InterPro" id="IPR001466">
    <property type="entry name" value="Beta-lactam-related"/>
</dbReference>
<evidence type="ECO:0000259" key="1">
    <source>
        <dbReference type="Pfam" id="PF00144"/>
    </source>
</evidence>
<dbReference type="Gene3D" id="3.40.710.10">
    <property type="entry name" value="DD-peptidase/beta-lactamase superfamily"/>
    <property type="match status" value="1"/>
</dbReference>
<evidence type="ECO:0000313" key="3">
    <source>
        <dbReference type="Proteomes" id="UP001519460"/>
    </source>
</evidence>
<feature type="domain" description="Beta-lactamase-related" evidence="1">
    <location>
        <begin position="87"/>
        <end position="155"/>
    </location>
</feature>
<dbReference type="PANTHER" id="PTHR46825:SF9">
    <property type="entry name" value="BETA-LACTAMASE-RELATED DOMAIN-CONTAINING PROTEIN"/>
    <property type="match status" value="1"/>
</dbReference>
<name>A0ABD0M072_9CAEN</name>
<dbReference type="InterPro" id="IPR012338">
    <property type="entry name" value="Beta-lactam/transpept-like"/>
</dbReference>
<reference evidence="2 3" key="1">
    <citation type="journal article" date="2023" name="Sci. Data">
        <title>Genome assembly of the Korean intertidal mud-creeper Batillaria attramentaria.</title>
        <authorList>
            <person name="Patra A.K."/>
            <person name="Ho P.T."/>
            <person name="Jun S."/>
            <person name="Lee S.J."/>
            <person name="Kim Y."/>
            <person name="Won Y.J."/>
        </authorList>
    </citation>
    <scope>NUCLEOTIDE SEQUENCE [LARGE SCALE GENOMIC DNA]</scope>
    <source>
        <strain evidence="2">Wonlab-2016</strain>
    </source>
</reference>
<protein>
    <recommendedName>
        <fullName evidence="1">Beta-lactamase-related domain-containing protein</fullName>
    </recommendedName>
</protein>
<proteinExistence type="predicted"/>
<sequence>MSLTSPILPIFFQVKSTHKVRITTNQQHPQINPSFTFTTRFSKVNPSPKTMGSITQHLVLLALVAMVTWTSQTAEARPLTGAESRQLDRFVNEVMRCGRIPAMSLALVGDDGVVYQQGYGTANPGSRTKTTEDTVFCLGSSTQAFTSVLLAALLSYKEK</sequence>
<dbReference type="Proteomes" id="UP001519460">
    <property type="component" value="Unassembled WGS sequence"/>
</dbReference>
<accession>A0ABD0M072</accession>
<organism evidence="2 3">
    <name type="scientific">Batillaria attramentaria</name>
    <dbReference type="NCBI Taxonomy" id="370345"/>
    <lineage>
        <taxon>Eukaryota</taxon>
        <taxon>Metazoa</taxon>
        <taxon>Spiralia</taxon>
        <taxon>Lophotrochozoa</taxon>
        <taxon>Mollusca</taxon>
        <taxon>Gastropoda</taxon>
        <taxon>Caenogastropoda</taxon>
        <taxon>Sorbeoconcha</taxon>
        <taxon>Cerithioidea</taxon>
        <taxon>Batillariidae</taxon>
        <taxon>Batillaria</taxon>
    </lineage>
</organism>
<comment type="caution">
    <text evidence="2">The sequence shown here is derived from an EMBL/GenBank/DDBJ whole genome shotgun (WGS) entry which is preliminary data.</text>
</comment>
<dbReference type="EMBL" id="JACVVK020000011">
    <property type="protein sequence ID" value="KAK7505339.1"/>
    <property type="molecule type" value="Genomic_DNA"/>
</dbReference>
<keyword evidence="3" id="KW-1185">Reference proteome</keyword>
<dbReference type="AlphaFoldDB" id="A0ABD0M072"/>